<dbReference type="Pfam" id="PF00702">
    <property type="entry name" value="Hydrolase"/>
    <property type="match status" value="1"/>
</dbReference>
<dbReference type="PROSITE" id="PS50846">
    <property type="entry name" value="HMA_2"/>
    <property type="match status" value="1"/>
</dbReference>
<dbReference type="RefSeq" id="WP_101270132.1">
    <property type="nucleotide sequence ID" value="NZ_NWTK01000016.1"/>
</dbReference>
<dbReference type="Gene3D" id="3.40.50.1000">
    <property type="entry name" value="HAD superfamily/HAD-like"/>
    <property type="match status" value="1"/>
</dbReference>
<dbReference type="InterPro" id="IPR018303">
    <property type="entry name" value="ATPase_P-typ_P_site"/>
</dbReference>
<dbReference type="InterPro" id="IPR036412">
    <property type="entry name" value="HAD-like_sf"/>
</dbReference>
<dbReference type="SUPFAM" id="SSF81665">
    <property type="entry name" value="Calcium ATPase, transmembrane domain M"/>
    <property type="match status" value="1"/>
</dbReference>
<evidence type="ECO:0000256" key="2">
    <source>
        <dbReference type="ARBA" id="ARBA00006024"/>
    </source>
</evidence>
<dbReference type="InterPro" id="IPR008250">
    <property type="entry name" value="ATPase_P-typ_transduc_dom_A_sf"/>
</dbReference>
<dbReference type="NCBIfam" id="TIGR01494">
    <property type="entry name" value="ATPase_P-type"/>
    <property type="match status" value="1"/>
</dbReference>
<evidence type="ECO:0000256" key="7">
    <source>
        <dbReference type="RuleBase" id="RU362081"/>
    </source>
</evidence>
<dbReference type="InterPro" id="IPR023299">
    <property type="entry name" value="ATPase_P-typ_cyto_dom_N"/>
</dbReference>
<comment type="subcellular location">
    <subcellularLocation>
        <location evidence="7">Cell membrane</location>
    </subcellularLocation>
    <subcellularLocation>
        <location evidence="1">Membrane</location>
    </subcellularLocation>
</comment>
<dbReference type="Gene3D" id="3.30.70.100">
    <property type="match status" value="1"/>
</dbReference>
<dbReference type="PROSITE" id="PS00154">
    <property type="entry name" value="ATPASE_E1_E2"/>
    <property type="match status" value="1"/>
</dbReference>
<feature type="transmembrane region" description="Helical" evidence="7">
    <location>
        <begin position="418"/>
        <end position="437"/>
    </location>
</feature>
<evidence type="ECO:0000256" key="4">
    <source>
        <dbReference type="ARBA" id="ARBA00022723"/>
    </source>
</evidence>
<feature type="transmembrane region" description="Helical" evidence="7">
    <location>
        <begin position="234"/>
        <end position="256"/>
    </location>
</feature>
<sequence>MNAITACRHCGEPVTASSPAGPDFCCHGCEGAYALINDLGLQSYYARRSVDPNIRALKPEEEGIGAFDFTDLVSTGQDGLCRLDMMIDGLHCAACVWLIESILQKQPGVSHARVNMTTRRLHLEWQGDTADITHLIAPVFQMGYRLIPYDPATLERATDQRNRELLRCLAVAGFAAGNVMLLSVSIWAGYIQGMGEFTRDLFHWLSALIAVPAVAYAGRPFFRSALGALRHGRVNMDVPITLAVLLALGMSLFETMRGAEHAYFDSAITLLFFLLIGRYLDGRARSQARSAAEHMLTLRARSITVIAEDGTRKLLAPEKAIPGMVVLVAAGERVGIDGDIIDGQSDIDTSVISGESLPSPVTVGSRVFAGTMNLSAAIRVKITATGDSTLLAEIVRLMENAEQGRAKYVALADRVARAYAPVVHSLAAVTFIGWWLLAGANWQDALMNAIAVLIVTCPCALALAVPVVQVLATGRLLKAGILVKSATALERLTKIDGVIFDKTGTLTTGRPELVSTPDANSLKLAASMAANSSHPLSKALVRAAGDTVVAARVREHPGQGLSMMGPTGEIRLGSREFCGANHAVIPASDVAGPEMWLAEPGKSAVRFGFRDLPRPDAASTIASLHRAGLPTRLLSGDRAENVRQLATELEIHDWQAGLSPAQKVDVVKQRSTNGYHDLMVGDGINDAPALAAAHASMSPASAAEISQNAADIVFQGDRLGAVMTALDVAKTADRLVRQNFTLSFAYNIVTIPLAIAGVVTPLIAAIAMSTSSLVVIANALRLNWKKKP</sequence>
<dbReference type="GO" id="GO:0046872">
    <property type="term" value="F:metal ion binding"/>
    <property type="evidence" value="ECO:0007669"/>
    <property type="project" value="UniProtKB-KW"/>
</dbReference>
<dbReference type="Gene3D" id="2.70.150.10">
    <property type="entry name" value="Calcium-transporting ATPase, cytoplasmic transduction domain A"/>
    <property type="match status" value="1"/>
</dbReference>
<dbReference type="AlphaFoldDB" id="A0A2N3KJE1"/>
<dbReference type="InterPro" id="IPR059000">
    <property type="entry name" value="ATPase_P-type_domA"/>
</dbReference>
<dbReference type="PRINTS" id="PR00119">
    <property type="entry name" value="CATATPASE"/>
</dbReference>
<dbReference type="InterPro" id="IPR023214">
    <property type="entry name" value="HAD_sf"/>
</dbReference>
<feature type="transmembrane region" description="Helical" evidence="7">
    <location>
        <begin position="202"/>
        <end position="222"/>
    </location>
</feature>
<dbReference type="SUPFAM" id="SSF81653">
    <property type="entry name" value="Calcium ATPase, transduction domain A"/>
    <property type="match status" value="1"/>
</dbReference>
<evidence type="ECO:0000313" key="10">
    <source>
        <dbReference type="Proteomes" id="UP000233597"/>
    </source>
</evidence>
<organism evidence="9 10">
    <name type="scientific">Thalassospira marina</name>
    <dbReference type="NCBI Taxonomy" id="2048283"/>
    <lineage>
        <taxon>Bacteria</taxon>
        <taxon>Pseudomonadati</taxon>
        <taxon>Pseudomonadota</taxon>
        <taxon>Alphaproteobacteria</taxon>
        <taxon>Rhodospirillales</taxon>
        <taxon>Thalassospiraceae</taxon>
        <taxon>Thalassospira</taxon>
    </lineage>
</organism>
<comment type="caution">
    <text evidence="9">The sequence shown here is derived from an EMBL/GenBank/DDBJ whole genome shotgun (WGS) entry which is preliminary data.</text>
</comment>
<dbReference type="Gene3D" id="3.40.1110.10">
    <property type="entry name" value="Calcium-transporting ATPase, cytoplasmic domain N"/>
    <property type="match status" value="1"/>
</dbReference>
<evidence type="ECO:0000256" key="6">
    <source>
        <dbReference type="ARBA" id="ARBA00023136"/>
    </source>
</evidence>
<accession>A0A2N3KJE1</accession>
<dbReference type="GO" id="GO:0015662">
    <property type="term" value="F:P-type ion transporter activity"/>
    <property type="evidence" value="ECO:0007669"/>
    <property type="project" value="UniProtKB-ARBA"/>
</dbReference>
<dbReference type="InterPro" id="IPR001757">
    <property type="entry name" value="P_typ_ATPase"/>
</dbReference>
<keyword evidence="3 7" id="KW-0812">Transmembrane</keyword>
<protein>
    <submittedName>
        <fullName evidence="9">Heavy metal translocating P-type ATPase</fullName>
    </submittedName>
</protein>
<feature type="transmembrane region" description="Helical" evidence="7">
    <location>
        <begin position="740"/>
        <end position="756"/>
    </location>
</feature>
<dbReference type="InterPro" id="IPR023298">
    <property type="entry name" value="ATPase_P-typ_TM_dom_sf"/>
</dbReference>
<feature type="transmembrane region" description="Helical" evidence="7">
    <location>
        <begin position="449"/>
        <end position="472"/>
    </location>
</feature>
<proteinExistence type="inferred from homology"/>
<dbReference type="InterPro" id="IPR027256">
    <property type="entry name" value="P-typ_ATPase_IB"/>
</dbReference>
<dbReference type="PANTHER" id="PTHR46594">
    <property type="entry name" value="P-TYPE CATION-TRANSPORTING ATPASE"/>
    <property type="match status" value="1"/>
</dbReference>
<dbReference type="GO" id="GO:0030001">
    <property type="term" value="P:metal ion transport"/>
    <property type="evidence" value="ECO:0007669"/>
    <property type="project" value="UniProtKB-ARBA"/>
</dbReference>
<dbReference type="CDD" id="cd00371">
    <property type="entry name" value="HMA"/>
    <property type="match status" value="1"/>
</dbReference>
<dbReference type="InterPro" id="IPR021993">
    <property type="entry name" value="ATPase-cat-bd"/>
</dbReference>
<dbReference type="Proteomes" id="UP000233597">
    <property type="component" value="Unassembled WGS sequence"/>
</dbReference>
<dbReference type="SUPFAM" id="SSF56784">
    <property type="entry name" value="HAD-like"/>
    <property type="match status" value="1"/>
</dbReference>
<keyword evidence="4 7" id="KW-0479">Metal-binding</keyword>
<dbReference type="NCBIfam" id="TIGR01525">
    <property type="entry name" value="ATPase-IB_hvy"/>
    <property type="match status" value="1"/>
</dbReference>
<feature type="domain" description="HMA" evidence="8">
    <location>
        <begin position="81"/>
        <end position="147"/>
    </location>
</feature>
<dbReference type="GO" id="GO:0005524">
    <property type="term" value="F:ATP binding"/>
    <property type="evidence" value="ECO:0007669"/>
    <property type="project" value="UniProtKB-UniRule"/>
</dbReference>
<dbReference type="EMBL" id="NWTK01000016">
    <property type="protein sequence ID" value="PKR50616.1"/>
    <property type="molecule type" value="Genomic_DNA"/>
</dbReference>
<keyword evidence="7" id="KW-1003">Cell membrane</keyword>
<evidence type="ECO:0000256" key="1">
    <source>
        <dbReference type="ARBA" id="ARBA00004370"/>
    </source>
</evidence>
<keyword evidence="6 7" id="KW-0472">Membrane</keyword>
<dbReference type="SUPFAM" id="SSF55008">
    <property type="entry name" value="HMA, heavy metal-associated domain"/>
    <property type="match status" value="1"/>
</dbReference>
<feature type="transmembrane region" description="Helical" evidence="7">
    <location>
        <begin position="165"/>
        <end position="190"/>
    </location>
</feature>
<dbReference type="NCBIfam" id="TIGR01512">
    <property type="entry name" value="ATPase-IB2_Cd"/>
    <property type="match status" value="1"/>
</dbReference>
<dbReference type="Pfam" id="PF12156">
    <property type="entry name" value="ATPase-cat_bd"/>
    <property type="match status" value="1"/>
</dbReference>
<dbReference type="PANTHER" id="PTHR46594:SF4">
    <property type="entry name" value="P-TYPE CATION-TRANSPORTING ATPASE"/>
    <property type="match status" value="1"/>
</dbReference>
<evidence type="ECO:0000259" key="8">
    <source>
        <dbReference type="PROSITE" id="PS50846"/>
    </source>
</evidence>
<name>A0A2N3KJE1_9PROT</name>
<keyword evidence="7" id="KW-0547">Nucleotide-binding</keyword>
<reference evidence="9 10" key="1">
    <citation type="submission" date="2017-09" db="EMBL/GenBank/DDBJ databases">
        <title>Biodiversity and function of Thalassospira species in the particle-attached aromatic-hydrocarbon-degrading consortia from the surface seawater of the South China Sea.</title>
        <authorList>
            <person name="Dong C."/>
            <person name="Liu R."/>
            <person name="Shao Z."/>
        </authorList>
    </citation>
    <scope>NUCLEOTIDE SEQUENCE [LARGE SCALE GENOMIC DNA]</scope>
    <source>
        <strain evidence="9 10">CSC1P2</strain>
    </source>
</reference>
<dbReference type="InterPro" id="IPR036163">
    <property type="entry name" value="HMA_dom_sf"/>
</dbReference>
<evidence type="ECO:0000256" key="3">
    <source>
        <dbReference type="ARBA" id="ARBA00022692"/>
    </source>
</evidence>
<comment type="similarity">
    <text evidence="2 7">Belongs to the cation transport ATPase (P-type) (TC 3.A.3) family. Type IB subfamily.</text>
</comment>
<dbReference type="Pfam" id="PF00403">
    <property type="entry name" value="HMA"/>
    <property type="match status" value="1"/>
</dbReference>
<feature type="transmembrane region" description="Helical" evidence="7">
    <location>
        <begin position="262"/>
        <end position="280"/>
    </location>
</feature>
<dbReference type="InterPro" id="IPR006121">
    <property type="entry name" value="HMA_dom"/>
</dbReference>
<keyword evidence="5 7" id="KW-1133">Transmembrane helix</keyword>
<dbReference type="GO" id="GO:0016887">
    <property type="term" value="F:ATP hydrolysis activity"/>
    <property type="evidence" value="ECO:0007669"/>
    <property type="project" value="InterPro"/>
</dbReference>
<evidence type="ECO:0000313" key="9">
    <source>
        <dbReference type="EMBL" id="PKR50616.1"/>
    </source>
</evidence>
<dbReference type="Pfam" id="PF00122">
    <property type="entry name" value="E1-E2_ATPase"/>
    <property type="match status" value="1"/>
</dbReference>
<dbReference type="OrthoDB" id="9760802at2"/>
<gene>
    <name evidence="9" type="ORF">COO20_20970</name>
</gene>
<dbReference type="GO" id="GO:0019829">
    <property type="term" value="F:ATPase-coupled monoatomic cation transmembrane transporter activity"/>
    <property type="evidence" value="ECO:0007669"/>
    <property type="project" value="InterPro"/>
</dbReference>
<evidence type="ECO:0000256" key="5">
    <source>
        <dbReference type="ARBA" id="ARBA00022989"/>
    </source>
</evidence>
<keyword evidence="7" id="KW-0067">ATP-binding</keyword>
<dbReference type="NCBIfam" id="TIGR01511">
    <property type="entry name" value="ATPase-IB1_Cu"/>
    <property type="match status" value="1"/>
</dbReference>
<dbReference type="GO" id="GO:0005886">
    <property type="term" value="C:plasma membrane"/>
    <property type="evidence" value="ECO:0007669"/>
    <property type="project" value="UniProtKB-SubCell"/>
</dbReference>